<dbReference type="OrthoDB" id="74183at2759"/>
<gene>
    <name evidence="8" type="ORF">CDD82_1617</name>
</gene>
<dbReference type="Proteomes" id="UP000224854">
    <property type="component" value="Unassembled WGS sequence"/>
</dbReference>
<dbReference type="InterPro" id="IPR016181">
    <property type="entry name" value="Acyl_CoA_acyltransferase"/>
</dbReference>
<dbReference type="GO" id="GO:0005737">
    <property type="term" value="C:cytoplasm"/>
    <property type="evidence" value="ECO:0007669"/>
    <property type="project" value="TreeGrafter"/>
</dbReference>
<comment type="caution">
    <text evidence="8">The sequence shown here is derived from an EMBL/GenBank/DDBJ whole genome shotgun (WGS) entry which is preliminary data.</text>
</comment>
<dbReference type="InterPro" id="IPR007471">
    <property type="entry name" value="N-end_Aminoacyl_Trfase_N"/>
</dbReference>
<dbReference type="InterPro" id="IPR007472">
    <property type="entry name" value="N-end_Aminoacyl_Trfase_C"/>
</dbReference>
<evidence type="ECO:0000259" key="6">
    <source>
        <dbReference type="Pfam" id="PF04376"/>
    </source>
</evidence>
<dbReference type="EC" id="2.3.2.8" evidence="2"/>
<feature type="region of interest" description="Disordered" evidence="5">
    <location>
        <begin position="332"/>
        <end position="365"/>
    </location>
</feature>
<evidence type="ECO:0000256" key="5">
    <source>
        <dbReference type="SAM" id="MobiDB-lite"/>
    </source>
</evidence>
<evidence type="ECO:0000313" key="8">
    <source>
        <dbReference type="EMBL" id="PHH83388.1"/>
    </source>
</evidence>
<organism evidence="8 9">
    <name type="scientific">Ophiocordyceps australis</name>
    <dbReference type="NCBI Taxonomy" id="1399860"/>
    <lineage>
        <taxon>Eukaryota</taxon>
        <taxon>Fungi</taxon>
        <taxon>Dikarya</taxon>
        <taxon>Ascomycota</taxon>
        <taxon>Pezizomycotina</taxon>
        <taxon>Sordariomycetes</taxon>
        <taxon>Hypocreomycetidae</taxon>
        <taxon>Hypocreales</taxon>
        <taxon>Ophiocordycipitaceae</taxon>
        <taxon>Ophiocordyceps</taxon>
    </lineage>
</organism>
<proteinExistence type="inferred from homology"/>
<dbReference type="InterPro" id="IPR030700">
    <property type="entry name" value="N-end_Aminoacyl_Trfase"/>
</dbReference>
<dbReference type="GO" id="GO:0004057">
    <property type="term" value="F:arginyl-tRNA--protein transferase activity"/>
    <property type="evidence" value="ECO:0007669"/>
    <property type="project" value="UniProtKB-EC"/>
</dbReference>
<keyword evidence="9" id="KW-1185">Reference proteome</keyword>
<keyword evidence="3" id="KW-0808">Transferase</keyword>
<evidence type="ECO:0000256" key="2">
    <source>
        <dbReference type="ARBA" id="ARBA00012025"/>
    </source>
</evidence>
<dbReference type="SUPFAM" id="SSF55729">
    <property type="entry name" value="Acyl-CoA N-acyltransferases (Nat)"/>
    <property type="match status" value="1"/>
</dbReference>
<reference evidence="8 9" key="1">
    <citation type="submission" date="2017-06" db="EMBL/GenBank/DDBJ databases">
        <title>Ant-infecting Ophiocordyceps genomes reveal a high diversity of potential behavioral manipulation genes and a possible major role for enterotoxins.</title>
        <authorList>
            <person name="De Bekker C."/>
            <person name="Evans H.C."/>
            <person name="Brachmann A."/>
            <person name="Hughes D.P."/>
        </authorList>
    </citation>
    <scope>NUCLEOTIDE SEQUENCE [LARGE SCALE GENOMIC DNA]</scope>
    <source>
        <strain evidence="8 9">1348a</strain>
    </source>
</reference>
<protein>
    <recommendedName>
        <fullName evidence="2">arginyltransferase</fullName>
        <ecNumber evidence="2">2.3.2.8</ecNumber>
    </recommendedName>
</protein>
<comment type="similarity">
    <text evidence="1">Belongs to the R-transferase family.</text>
</comment>
<feature type="compositionally biased region" description="Basic and acidic residues" evidence="5">
    <location>
        <begin position="332"/>
        <end position="342"/>
    </location>
</feature>
<dbReference type="AlphaFoldDB" id="A0A2C5YZ55"/>
<evidence type="ECO:0000256" key="3">
    <source>
        <dbReference type="ARBA" id="ARBA00022679"/>
    </source>
</evidence>
<dbReference type="PANTHER" id="PTHR21367:SF1">
    <property type="entry name" value="ARGINYL-TRNA--PROTEIN TRANSFERASE 1"/>
    <property type="match status" value="1"/>
</dbReference>
<feature type="domain" description="N-end aminoacyl transferase N-terminal" evidence="6">
    <location>
        <begin position="19"/>
        <end position="95"/>
    </location>
</feature>
<dbReference type="PANTHER" id="PTHR21367">
    <property type="entry name" value="ARGININE-TRNA-PROTEIN TRANSFERASE 1"/>
    <property type="match status" value="1"/>
</dbReference>
<dbReference type="Pfam" id="PF04376">
    <property type="entry name" value="ATE_N"/>
    <property type="match status" value="1"/>
</dbReference>
<accession>A0A2C5YZ55</accession>
<sequence length="443" mass="50704">MQHPAEYELLRPMGYGNSSRCGYCGTQDSMRSGTRLSYYAGARSLSPQFYQILLNRCWRRSGTLLYRPNQRQACCPHYTIRLDATEFKPTRDQRQTVNRFNKYILGQGYMSESARVYPKSKQEAKRRDNEFCLCERIREAQYSSVRTPPEPAHKLVVTLEHDVFTEEKYQVYKNYQQVVHHEAPESTSPRAFERFLCSSPLRRQEMTAPDGRKRRLGSYHQCYRIDGVLVAIGVLDLLPNCVSSVYFVYHQDIHKQAPGKLGALYEIALAIEEGYGWWYPGFYIHNCPKMKYKIDFSPEYVLDPQTLTWDLLDEEALSILDKKPFLSLSMEREARARGPRDDEGSDAEAASDNGQSKTTGEVNLPLLHSDMPGIPSLEEMQRVDLDHVAITLSPYQPCFETADLMSWCEGDITDWPSLKATVAELVAATGTDLVDSICLDFST</sequence>
<evidence type="ECO:0000259" key="7">
    <source>
        <dbReference type="Pfam" id="PF04377"/>
    </source>
</evidence>
<evidence type="ECO:0000313" key="9">
    <source>
        <dbReference type="Proteomes" id="UP000224854"/>
    </source>
</evidence>
<dbReference type="Pfam" id="PF04377">
    <property type="entry name" value="ATE_C"/>
    <property type="match status" value="1"/>
</dbReference>
<name>A0A2C5YZ55_9HYPO</name>
<keyword evidence="4" id="KW-0012">Acyltransferase</keyword>
<evidence type="ECO:0000256" key="1">
    <source>
        <dbReference type="ARBA" id="ARBA00009991"/>
    </source>
</evidence>
<evidence type="ECO:0000256" key="4">
    <source>
        <dbReference type="ARBA" id="ARBA00023315"/>
    </source>
</evidence>
<dbReference type="EMBL" id="NJEU01000015">
    <property type="protein sequence ID" value="PHH83388.1"/>
    <property type="molecule type" value="Genomic_DNA"/>
</dbReference>
<feature type="domain" description="N-end rule aminoacyl transferase C-terminal" evidence="7">
    <location>
        <begin position="167"/>
        <end position="303"/>
    </location>
</feature>